<dbReference type="InterPro" id="IPR002937">
    <property type="entry name" value="Amino_oxidase"/>
</dbReference>
<dbReference type="GO" id="GO:0005576">
    <property type="term" value="C:extracellular region"/>
    <property type="evidence" value="ECO:0007669"/>
    <property type="project" value="TreeGrafter"/>
</dbReference>
<dbReference type="InterPro" id="IPR036188">
    <property type="entry name" value="FAD/NAD-bd_sf"/>
</dbReference>
<reference evidence="3" key="1">
    <citation type="submission" date="2022-11" db="UniProtKB">
        <authorList>
            <consortium name="EnsemblMetazoa"/>
        </authorList>
    </citation>
    <scope>IDENTIFICATION</scope>
</reference>
<evidence type="ECO:0000313" key="4">
    <source>
        <dbReference type="Proteomes" id="UP000887568"/>
    </source>
</evidence>
<organism evidence="3 4">
    <name type="scientific">Patiria miniata</name>
    <name type="common">Bat star</name>
    <name type="synonym">Asterina miniata</name>
    <dbReference type="NCBI Taxonomy" id="46514"/>
    <lineage>
        <taxon>Eukaryota</taxon>
        <taxon>Metazoa</taxon>
        <taxon>Echinodermata</taxon>
        <taxon>Eleutherozoa</taxon>
        <taxon>Asterozoa</taxon>
        <taxon>Asteroidea</taxon>
        <taxon>Valvatacea</taxon>
        <taxon>Valvatida</taxon>
        <taxon>Asterinidae</taxon>
        <taxon>Patiria</taxon>
    </lineage>
</organism>
<feature type="signal peptide" evidence="1">
    <location>
        <begin position="1"/>
        <end position="17"/>
    </location>
</feature>
<keyword evidence="4" id="KW-1185">Reference proteome</keyword>
<dbReference type="Pfam" id="PF01593">
    <property type="entry name" value="Amino_oxidase"/>
    <property type="match status" value="1"/>
</dbReference>
<name>A0A914A877_PATMI</name>
<dbReference type="PANTHER" id="PTHR23357">
    <property type="entry name" value="RENALASE"/>
    <property type="match status" value="1"/>
</dbReference>
<evidence type="ECO:0000313" key="3">
    <source>
        <dbReference type="EnsemblMetazoa" id="XP_038060030.1"/>
    </source>
</evidence>
<dbReference type="Gene3D" id="3.90.660.10">
    <property type="match status" value="2"/>
</dbReference>
<dbReference type="OrthoDB" id="2161133at2759"/>
<proteinExistence type="predicted"/>
<dbReference type="OMA" id="ICGGDAF"/>
<dbReference type="SUPFAM" id="SSF51905">
    <property type="entry name" value="FAD/NAD(P)-binding domain"/>
    <property type="match status" value="1"/>
</dbReference>
<evidence type="ECO:0000256" key="1">
    <source>
        <dbReference type="SAM" id="SignalP"/>
    </source>
</evidence>
<dbReference type="PANTHER" id="PTHR23357:SF1">
    <property type="entry name" value="RENALASE"/>
    <property type="match status" value="1"/>
</dbReference>
<evidence type="ECO:0000259" key="2">
    <source>
        <dbReference type="Pfam" id="PF01593"/>
    </source>
</evidence>
<dbReference type="EnsemblMetazoa" id="XM_038204102.1">
    <property type="protein sequence ID" value="XP_038060030.1"/>
    <property type="gene ID" value="LOC119731088"/>
</dbReference>
<dbReference type="AlphaFoldDB" id="A0A914A877"/>
<dbReference type="GeneID" id="119731088"/>
<dbReference type="Proteomes" id="UP000887568">
    <property type="component" value="Unplaced"/>
</dbReference>
<dbReference type="RefSeq" id="XP_038060030.1">
    <property type="nucleotide sequence ID" value="XM_038204102.1"/>
</dbReference>
<feature type="domain" description="Amine oxidase" evidence="2">
    <location>
        <begin position="190"/>
        <end position="384"/>
    </location>
</feature>
<dbReference type="CTD" id="55328"/>
<dbReference type="Pfam" id="PF13450">
    <property type="entry name" value="NAD_binding_8"/>
    <property type="match status" value="1"/>
</dbReference>
<sequence length="394" mass="43209">MMPKILIAGAGLTGALCAHILKRDLQHKIEIVVWEKARGAGGRMSTSRHPDNPQCSVDLGAQYISLTPQYAERHKSYHGELISNGVLKPLEGIIEGAVESAQGTLHYVSPNGTSSIVKHFLKNSGAKVEYGQFLSKLEASNVHESAQPDIPSVKLYLDTLSDGTAVEPTSTEKGIMIKIVANPQEEVSGGRSREVFDAVILTMPTEQILQQKGLVQEALAKRSLIKSHLQSVRYSARYALGLFFKQGTTLDVPWCARYVQGDPCVRWISADAKKRGADSSIVGPSLVVHTSVPFGIHYLEAEKEEVQSVIMQHLRQLLPDLPEPIQVMCHRWRYSQVSKPYQGTPGCVFLTNLPNYAIVAAGDAFTHSNLDGCISSAETTCERLMEYLSDSNQL</sequence>
<feature type="chain" id="PRO_5037524989" description="Amine oxidase domain-containing protein" evidence="1">
    <location>
        <begin position="18"/>
        <end position="394"/>
    </location>
</feature>
<dbReference type="GO" id="GO:0016651">
    <property type="term" value="F:oxidoreductase activity, acting on NAD(P)H"/>
    <property type="evidence" value="ECO:0007669"/>
    <property type="project" value="InterPro"/>
</dbReference>
<accession>A0A914A877</accession>
<keyword evidence="1" id="KW-0732">Signal</keyword>
<protein>
    <recommendedName>
        <fullName evidence="2">Amine oxidase domain-containing protein</fullName>
    </recommendedName>
</protein>
<dbReference type="InterPro" id="IPR040174">
    <property type="entry name" value="RNLS"/>
</dbReference>